<dbReference type="AlphaFoldDB" id="A0A2Y9LLW3"/>
<feature type="region of interest" description="Disordered" evidence="13">
    <location>
        <begin position="494"/>
        <end position="555"/>
    </location>
</feature>
<proteinExistence type="predicted"/>
<dbReference type="FunFam" id="2.10.110.10:FF:000053">
    <property type="entry name" value="Actin-binding LIM protein family, member 2"/>
    <property type="match status" value="1"/>
</dbReference>
<dbReference type="SUPFAM" id="SSF47050">
    <property type="entry name" value="VHP, Villin headpiece domain"/>
    <property type="match status" value="1"/>
</dbReference>
<dbReference type="PANTHER" id="PTHR24213">
    <property type="entry name" value="ACTIN-BINDING LIM PROTEIN"/>
    <property type="match status" value="1"/>
</dbReference>
<evidence type="ECO:0000256" key="2">
    <source>
        <dbReference type="ARBA" id="ARBA00022490"/>
    </source>
</evidence>
<evidence type="ECO:0000256" key="13">
    <source>
        <dbReference type="SAM" id="MobiDB-lite"/>
    </source>
</evidence>
<evidence type="ECO:0000256" key="1">
    <source>
        <dbReference type="ARBA" id="ARBA00004496"/>
    </source>
</evidence>
<dbReference type="GO" id="GO:0051015">
    <property type="term" value="F:actin filament binding"/>
    <property type="evidence" value="ECO:0007669"/>
    <property type="project" value="TreeGrafter"/>
</dbReference>
<evidence type="ECO:0000256" key="9">
    <source>
        <dbReference type="ARBA" id="ARBA00065493"/>
    </source>
</evidence>
<evidence type="ECO:0000313" key="17">
    <source>
        <dbReference type="RefSeq" id="XP_022410435.1"/>
    </source>
</evidence>
<keyword evidence="16" id="KW-1185">Reference proteome</keyword>
<feature type="compositionally biased region" description="Low complexity" evidence="13">
    <location>
        <begin position="432"/>
        <end position="447"/>
    </location>
</feature>
<comment type="subcellular location">
    <subcellularLocation>
        <location evidence="1">Cytoplasm</location>
    </subcellularLocation>
</comment>
<dbReference type="GO" id="GO:0030032">
    <property type="term" value="P:lamellipodium assembly"/>
    <property type="evidence" value="ECO:0007669"/>
    <property type="project" value="TreeGrafter"/>
</dbReference>
<protein>
    <recommendedName>
        <fullName evidence="10">Actin-binding LIM protein 2</fullName>
    </recommendedName>
    <alternativeName>
        <fullName evidence="11">Actin-binding LIM protein family member 2</fullName>
    </alternativeName>
</protein>
<dbReference type="PROSITE" id="PS50023">
    <property type="entry name" value="LIM_DOMAIN_2"/>
    <property type="match status" value="3"/>
</dbReference>
<reference evidence="17" key="1">
    <citation type="submission" date="2025-08" db="UniProtKB">
        <authorList>
            <consortium name="RefSeq"/>
        </authorList>
    </citation>
    <scope>IDENTIFICATION</scope>
    <source>
        <tissue evidence="17">Blood</tissue>
    </source>
</reference>
<dbReference type="SMART" id="SM00153">
    <property type="entry name" value="VHP"/>
    <property type="match status" value="1"/>
</dbReference>
<dbReference type="CDD" id="cd09327">
    <property type="entry name" value="LIM1_abLIM"/>
    <property type="match status" value="1"/>
</dbReference>
<evidence type="ECO:0000256" key="7">
    <source>
        <dbReference type="ARBA" id="ARBA00023038"/>
    </source>
</evidence>
<dbReference type="InterPro" id="IPR051618">
    <property type="entry name" value="Actin-binding_LIM"/>
</dbReference>
<evidence type="ECO:0000313" key="16">
    <source>
        <dbReference type="Proteomes" id="UP000248483"/>
    </source>
</evidence>
<feature type="compositionally biased region" description="Polar residues" evidence="13">
    <location>
        <begin position="711"/>
        <end position="728"/>
    </location>
</feature>
<keyword evidence="2" id="KW-0963">Cytoplasm</keyword>
<feature type="region of interest" description="Disordered" evidence="13">
    <location>
        <begin position="666"/>
        <end position="737"/>
    </location>
</feature>
<evidence type="ECO:0000256" key="3">
    <source>
        <dbReference type="ARBA" id="ARBA00022553"/>
    </source>
</evidence>
<dbReference type="CTD" id="84448"/>
<keyword evidence="3" id="KW-0597">Phosphoprotein</keyword>
<dbReference type="PANTHER" id="PTHR24213:SF6">
    <property type="entry name" value="ACTIN-BINDING LIM PROTEIN 2"/>
    <property type="match status" value="1"/>
</dbReference>
<gene>
    <name evidence="17" type="primary">ABLIM2</name>
</gene>
<evidence type="ECO:0000256" key="8">
    <source>
        <dbReference type="ARBA" id="ARBA00060056"/>
    </source>
</evidence>
<feature type="region of interest" description="Disordered" evidence="13">
    <location>
        <begin position="589"/>
        <end position="642"/>
    </location>
</feature>
<dbReference type="Proteomes" id="UP000248483">
    <property type="component" value="Unplaced"/>
</dbReference>
<feature type="domain" description="LIM zinc-binding" evidence="14">
    <location>
        <begin position="175"/>
        <end position="234"/>
    </location>
</feature>
<dbReference type="CDD" id="cd09330">
    <property type="entry name" value="LIM4_abLIM"/>
    <property type="match status" value="1"/>
</dbReference>
<dbReference type="SMART" id="SM00132">
    <property type="entry name" value="LIM"/>
    <property type="match status" value="4"/>
</dbReference>
<dbReference type="InterPro" id="IPR032402">
    <property type="entry name" value="AbLIM_anchor"/>
</dbReference>
<dbReference type="SUPFAM" id="SSF57716">
    <property type="entry name" value="Glucocorticoid receptor-like (DNA-binding domain)"/>
    <property type="match status" value="6"/>
</dbReference>
<dbReference type="PROSITE" id="PS51089">
    <property type="entry name" value="HP"/>
    <property type="match status" value="1"/>
</dbReference>
<dbReference type="CDD" id="cd09329">
    <property type="entry name" value="LIM3_abLIM"/>
    <property type="match status" value="1"/>
</dbReference>
<dbReference type="RefSeq" id="XP_022410435.1">
    <property type="nucleotide sequence ID" value="XM_022554727.2"/>
</dbReference>
<dbReference type="Gene3D" id="2.10.110.10">
    <property type="entry name" value="Cysteine Rich Protein"/>
    <property type="match status" value="4"/>
</dbReference>
<dbReference type="GO" id="GO:0005737">
    <property type="term" value="C:cytoplasm"/>
    <property type="evidence" value="ECO:0007669"/>
    <property type="project" value="UniProtKB-SubCell"/>
</dbReference>
<dbReference type="Pfam" id="PF02209">
    <property type="entry name" value="VHP"/>
    <property type="match status" value="1"/>
</dbReference>
<feature type="compositionally biased region" description="Low complexity" evidence="13">
    <location>
        <begin position="589"/>
        <end position="603"/>
    </location>
</feature>
<accession>A0A2Y9LLW3</accession>
<dbReference type="InterPro" id="IPR001781">
    <property type="entry name" value="Znf_LIM"/>
</dbReference>
<dbReference type="Pfam" id="PF00412">
    <property type="entry name" value="LIM"/>
    <property type="match status" value="4"/>
</dbReference>
<evidence type="ECO:0000256" key="6">
    <source>
        <dbReference type="ARBA" id="ARBA00022833"/>
    </source>
</evidence>
<feature type="compositionally biased region" description="Basic and acidic residues" evidence="13">
    <location>
        <begin position="422"/>
        <end position="431"/>
    </location>
</feature>
<dbReference type="GeneID" id="111164822"/>
<keyword evidence="6 12" id="KW-0862">Zinc</keyword>
<evidence type="ECO:0000256" key="11">
    <source>
        <dbReference type="ARBA" id="ARBA00075723"/>
    </source>
</evidence>
<dbReference type="CDD" id="cd09328">
    <property type="entry name" value="LIM2_abLIM"/>
    <property type="match status" value="1"/>
</dbReference>
<feature type="compositionally biased region" description="Low complexity" evidence="13">
    <location>
        <begin position="527"/>
        <end position="536"/>
    </location>
</feature>
<evidence type="ECO:0000256" key="12">
    <source>
        <dbReference type="PROSITE-ProRule" id="PRU00125"/>
    </source>
</evidence>
<feature type="domain" description="LIM zinc-binding" evidence="14">
    <location>
        <begin position="235"/>
        <end position="294"/>
    </location>
</feature>
<dbReference type="InterPro" id="IPR003128">
    <property type="entry name" value="Villin_headpiece"/>
</dbReference>
<feature type="domain" description="HP" evidence="15">
    <location>
        <begin position="742"/>
        <end position="810"/>
    </location>
</feature>
<dbReference type="GO" id="GO:0046872">
    <property type="term" value="F:metal ion binding"/>
    <property type="evidence" value="ECO:0007669"/>
    <property type="project" value="UniProtKB-KW"/>
</dbReference>
<name>A0A2Y9LLW3_DELLE</name>
<evidence type="ECO:0000256" key="10">
    <source>
        <dbReference type="ARBA" id="ARBA00071022"/>
    </source>
</evidence>
<organism evidence="16 17">
    <name type="scientific">Delphinapterus leucas</name>
    <name type="common">Beluga whale</name>
    <dbReference type="NCBI Taxonomy" id="9749"/>
    <lineage>
        <taxon>Eukaryota</taxon>
        <taxon>Metazoa</taxon>
        <taxon>Chordata</taxon>
        <taxon>Craniata</taxon>
        <taxon>Vertebrata</taxon>
        <taxon>Euteleostomi</taxon>
        <taxon>Mammalia</taxon>
        <taxon>Eutheria</taxon>
        <taxon>Laurasiatheria</taxon>
        <taxon>Artiodactyla</taxon>
        <taxon>Whippomorpha</taxon>
        <taxon>Cetacea</taxon>
        <taxon>Odontoceti</taxon>
        <taxon>Monodontidae</taxon>
        <taxon>Delphinapterus</taxon>
    </lineage>
</organism>
<feature type="region of interest" description="Disordered" evidence="13">
    <location>
        <begin position="422"/>
        <end position="447"/>
    </location>
</feature>
<dbReference type="FunFam" id="2.10.110.10:FF:000003">
    <property type="entry name" value="actin-binding LIM protein 1 isoform X1"/>
    <property type="match status" value="1"/>
</dbReference>
<evidence type="ECO:0000259" key="14">
    <source>
        <dbReference type="PROSITE" id="PS50023"/>
    </source>
</evidence>
<feature type="region of interest" description="Disordered" evidence="13">
    <location>
        <begin position="138"/>
        <end position="167"/>
    </location>
</feature>
<dbReference type="PROSITE" id="PS00478">
    <property type="entry name" value="LIM_DOMAIN_1"/>
    <property type="match status" value="2"/>
</dbReference>
<dbReference type="FunFam" id="1.10.950.10:FF:000001">
    <property type="entry name" value="actin-binding LIM protein 1 isoform X2"/>
    <property type="match status" value="1"/>
</dbReference>
<sequence length="810" mass="89375">MPAATRIWTGREGSSRRAQREPCPADTWISAQWYRLWTSGFQNCCLTSLCWFVTTATRNEYTSEQTTPKRRGRTRQSVFLAGGLRAGRGSANQARLRGGGSAPSPTLLLGPAGGRSTVGQREPPSAWTQNWNIVTSTRVPWPSQPHEPAQRGDPGEVSEPQAARSAPEKPASTAILCNTCGNVCRGEVLRVQSKYFHIQCFVCKECGCDLAEGGFFVRQGEYICTQDYQRLYGTRCFSCDQFIEGEVVSALGKTYHPNCFVCAVCRLPFPPGDRVTFNGKECMCQKCSLPTSAGSSVPLSQGLWSCKGCGVEIKNGQSLVALEKHWHLGCFKCKTCGKQLNAEYISKDGLPYCEADYHSKFGIRCDGCEKYITGHVLEAGEKHFHPLCALCVGCGRMFAEGEEMYLQGSSIWHPACRQAARTEDKSKETRTSSESIISVPASSTSGSPSRVIYAKLGDEILDYRDLAALPKNKAIYSIDRPDMISYSPFISHSVGDRQSCSESPRLLSPTPPEGYQDDRSYKQCRTSSPSSTGSVSLGRYTPTLRSPQHYSRPAGTLSVGTSSCLSLSQHPSPTSVFRHHYIPYFRGSESGRSTSSLSVLSDSKPPPSTYQQAPRHFHVPDTGVKDNIYRKPPIYKQHGPVAQSPISKLSGLMSVLSLVVHKAGCSKRLEGPSPPQAAAGRRSDGEDGSFDADNRKQKTNWLLLKGDGDTRTNSPDLDSQSLAHSSGTDRGPLQTMPGDNIYSQYKIYPYDALIVTNRIRVKLPKDVDRTRLERHLSPEEFQEVFGMSMEEFDRLALWKRNDLKKKALLF</sequence>
<dbReference type="GO" id="GO:0015629">
    <property type="term" value="C:actin cytoskeleton"/>
    <property type="evidence" value="ECO:0007669"/>
    <property type="project" value="TreeGrafter"/>
</dbReference>
<dbReference type="Pfam" id="PF16182">
    <property type="entry name" value="AbLIM_anchor"/>
    <property type="match status" value="1"/>
</dbReference>
<feature type="region of interest" description="Disordered" evidence="13">
    <location>
        <begin position="1"/>
        <end position="22"/>
    </location>
</feature>
<evidence type="ECO:0000259" key="15">
    <source>
        <dbReference type="PROSITE" id="PS51089"/>
    </source>
</evidence>
<keyword evidence="7 12" id="KW-0440">LIM domain</keyword>
<keyword evidence="5" id="KW-0677">Repeat</keyword>
<evidence type="ECO:0000256" key="5">
    <source>
        <dbReference type="ARBA" id="ARBA00022737"/>
    </source>
</evidence>
<dbReference type="Gene3D" id="1.10.950.10">
    <property type="entry name" value="Villin headpiece domain"/>
    <property type="match status" value="1"/>
</dbReference>
<keyword evidence="4 12" id="KW-0479">Metal-binding</keyword>
<comment type="function">
    <text evidence="8">May act as scaffold protein. May stimulate ABRA activity and ABRA-dependent SRF transcriptional activity.</text>
</comment>
<dbReference type="GO" id="GO:0007010">
    <property type="term" value="P:cytoskeleton organization"/>
    <property type="evidence" value="ECO:0007669"/>
    <property type="project" value="InterPro"/>
</dbReference>
<dbReference type="FunFam" id="2.10.110.10:FF:000007">
    <property type="entry name" value="actin-binding LIM protein 1 isoform X1"/>
    <property type="match status" value="1"/>
</dbReference>
<evidence type="ECO:0000256" key="4">
    <source>
        <dbReference type="ARBA" id="ARBA00022723"/>
    </source>
</evidence>
<dbReference type="InterPro" id="IPR036886">
    <property type="entry name" value="Villin_headpiece_dom_sf"/>
</dbReference>
<dbReference type="FunFam" id="2.10.110.10:FF:000080">
    <property type="entry name" value="actin-binding LIM protein 1 isoform X6"/>
    <property type="match status" value="1"/>
</dbReference>
<comment type="subunit">
    <text evidence="9">Interacts with F-actin and ABRA.</text>
</comment>
<feature type="domain" description="LIM zinc-binding" evidence="14">
    <location>
        <begin position="304"/>
        <end position="363"/>
    </location>
</feature>